<dbReference type="CDD" id="cd14332">
    <property type="entry name" value="UBA_RuvA_C"/>
    <property type="match status" value="1"/>
</dbReference>
<evidence type="ECO:0000256" key="4">
    <source>
        <dbReference type="ARBA" id="ARBA00023172"/>
    </source>
</evidence>
<dbReference type="HAMAP" id="MF_00031">
    <property type="entry name" value="DNA_HJ_migration_RuvA"/>
    <property type="match status" value="1"/>
</dbReference>
<sequence>MCPSFPRRCGRRFGSGHLPFVTGGERRVLAFLRGSVLEKERGRAVILVGGMGFEVFLPLSLYERLPAKGGEVELYTCLLLREDRPEIYAFGDREERDFFLRLLRVGGVGPKTALALISCFSVEELREAIRREDLEKLTTVPGVGKKTARRLLLELKEEKGAPVEDEGAAEAVAALMNLGYRRREAEEAVREAKAGGAQRIEELLRLSLAYLGRRKEGKEA</sequence>
<dbReference type="SMART" id="SM00278">
    <property type="entry name" value="HhH1"/>
    <property type="match status" value="2"/>
</dbReference>
<accession>A0A3D8P2R5</accession>
<evidence type="ECO:0000256" key="2">
    <source>
        <dbReference type="ARBA" id="ARBA00022763"/>
    </source>
</evidence>
<evidence type="ECO:0000256" key="3">
    <source>
        <dbReference type="ARBA" id="ARBA00023125"/>
    </source>
</evidence>
<keyword evidence="5 6" id="KW-0234">DNA repair</keyword>
<feature type="region of interest" description="Domain II" evidence="6">
    <location>
        <begin position="92"/>
        <end position="169"/>
    </location>
</feature>
<dbReference type="InterPro" id="IPR011114">
    <property type="entry name" value="RuvA_C"/>
</dbReference>
<evidence type="ECO:0000256" key="5">
    <source>
        <dbReference type="ARBA" id="ARBA00023204"/>
    </source>
</evidence>
<dbReference type="NCBIfam" id="TIGR00084">
    <property type="entry name" value="ruvA"/>
    <property type="match status" value="1"/>
</dbReference>
<feature type="region of interest" description="Domain III" evidence="6">
    <location>
        <begin position="170"/>
        <end position="220"/>
    </location>
</feature>
<evidence type="ECO:0000256" key="1">
    <source>
        <dbReference type="ARBA" id="ARBA00022490"/>
    </source>
</evidence>
<dbReference type="GO" id="GO:0006281">
    <property type="term" value="P:DNA repair"/>
    <property type="evidence" value="ECO:0007669"/>
    <property type="project" value="UniProtKB-UniRule"/>
</dbReference>
<dbReference type="SUPFAM" id="SSF46929">
    <property type="entry name" value="DNA helicase RuvA subunit, C-terminal domain"/>
    <property type="match status" value="1"/>
</dbReference>
<dbReference type="InterPro" id="IPR012340">
    <property type="entry name" value="NA-bd_OB-fold"/>
</dbReference>
<dbReference type="GO" id="GO:0006310">
    <property type="term" value="P:DNA recombination"/>
    <property type="evidence" value="ECO:0007669"/>
    <property type="project" value="UniProtKB-UniRule"/>
</dbReference>
<keyword evidence="4 6" id="KW-0233">DNA recombination</keyword>
<comment type="subunit">
    <text evidence="6">Homotetramer. Forms an RuvA(8)-RuvB(12)-Holliday junction (HJ) complex. HJ DNA is sandwiched between 2 RuvA tetramers; dsDNA enters through RuvA and exits via RuvB. An RuvB hexamer assembles on each DNA strand where it exits the tetramer. Each RuvB hexamer is contacted by two RuvA subunits (via domain III) on 2 adjacent RuvB subunits; this complex drives branch migration. In the full resolvosome a probable DNA-RuvA(4)-RuvB(12)-RuvC(2) complex forms which resolves the HJ.</text>
</comment>
<dbReference type="AlphaFoldDB" id="A0A3D8P2R5"/>
<dbReference type="GO" id="GO:0048476">
    <property type="term" value="C:Holliday junction resolvase complex"/>
    <property type="evidence" value="ECO:0007669"/>
    <property type="project" value="UniProtKB-UniRule"/>
</dbReference>
<gene>
    <name evidence="6 8" type="primary">ruvA</name>
    <name evidence="8" type="ORF">DXX99_07305</name>
</gene>
<dbReference type="SUPFAM" id="SSF47781">
    <property type="entry name" value="RuvA domain 2-like"/>
    <property type="match status" value="1"/>
</dbReference>
<keyword evidence="1 6" id="KW-0963">Cytoplasm</keyword>
<feature type="domain" description="Helix-hairpin-helix DNA-binding motif class 1" evidence="7">
    <location>
        <begin position="135"/>
        <end position="154"/>
    </location>
</feature>
<name>A0A3D8P2R5_9THEO</name>
<keyword evidence="3 6" id="KW-0238">DNA-binding</keyword>
<feature type="domain" description="Helix-hairpin-helix DNA-binding motif class 1" evidence="7">
    <location>
        <begin position="100"/>
        <end position="119"/>
    </location>
</feature>
<dbReference type="GO" id="GO:0000400">
    <property type="term" value="F:four-way junction DNA binding"/>
    <property type="evidence" value="ECO:0007669"/>
    <property type="project" value="UniProtKB-UniRule"/>
</dbReference>
<keyword evidence="9" id="KW-1185">Reference proteome</keyword>
<comment type="function">
    <text evidence="6">The RuvA-RuvB-RuvC complex processes Holliday junction (HJ) DNA during genetic recombination and DNA repair, while the RuvA-RuvB complex plays an important role in the rescue of blocked DNA replication forks via replication fork reversal (RFR). RuvA specifically binds to HJ cruciform DNA, conferring on it an open structure. The RuvB hexamer acts as an ATP-dependent pump, pulling dsDNA into and through the RuvAB complex. HJ branch migration allows RuvC to scan DNA until it finds its consensus sequence, where it cleaves and resolves the cruciform DNA.</text>
</comment>
<dbReference type="InterPro" id="IPR036267">
    <property type="entry name" value="RuvA_C_sf"/>
</dbReference>
<protein>
    <recommendedName>
        <fullName evidence="6">Holliday junction branch migration complex subunit RuvA</fullName>
    </recommendedName>
</protein>
<dbReference type="GO" id="GO:0005524">
    <property type="term" value="F:ATP binding"/>
    <property type="evidence" value="ECO:0007669"/>
    <property type="project" value="InterPro"/>
</dbReference>
<dbReference type="InterPro" id="IPR003583">
    <property type="entry name" value="Hlx-hairpin-Hlx_DNA-bd_motif"/>
</dbReference>
<dbReference type="OrthoDB" id="5293449at2"/>
<dbReference type="InterPro" id="IPR000085">
    <property type="entry name" value="RuvA"/>
</dbReference>
<dbReference type="Pfam" id="PF01330">
    <property type="entry name" value="RuvA_N"/>
    <property type="match status" value="1"/>
</dbReference>
<dbReference type="GO" id="GO:0005737">
    <property type="term" value="C:cytoplasm"/>
    <property type="evidence" value="ECO:0007669"/>
    <property type="project" value="UniProtKB-SubCell"/>
</dbReference>
<dbReference type="GO" id="GO:0009378">
    <property type="term" value="F:four-way junction helicase activity"/>
    <property type="evidence" value="ECO:0007669"/>
    <property type="project" value="InterPro"/>
</dbReference>
<dbReference type="Gene3D" id="1.10.8.10">
    <property type="entry name" value="DNA helicase RuvA subunit, C-terminal domain"/>
    <property type="match status" value="1"/>
</dbReference>
<evidence type="ECO:0000313" key="9">
    <source>
        <dbReference type="Proteomes" id="UP000256329"/>
    </source>
</evidence>
<proteinExistence type="inferred from homology"/>
<comment type="caution">
    <text evidence="6">Lacks conserved residue(s) required for the propagation of feature annotation.</text>
</comment>
<organism evidence="8 9">
    <name type="scientific">Ammonifex thiophilus</name>
    <dbReference type="NCBI Taxonomy" id="444093"/>
    <lineage>
        <taxon>Bacteria</taxon>
        <taxon>Bacillati</taxon>
        <taxon>Bacillota</taxon>
        <taxon>Clostridia</taxon>
        <taxon>Thermoanaerobacterales</taxon>
        <taxon>Thermoanaerobacteraceae</taxon>
        <taxon>Ammonifex</taxon>
    </lineage>
</organism>
<dbReference type="SUPFAM" id="SSF50249">
    <property type="entry name" value="Nucleic acid-binding proteins"/>
    <property type="match status" value="1"/>
</dbReference>
<dbReference type="EMBL" id="QSLN01000009">
    <property type="protein sequence ID" value="RDV82550.1"/>
    <property type="molecule type" value="Genomic_DNA"/>
</dbReference>
<dbReference type="Pfam" id="PF14520">
    <property type="entry name" value="HHH_5"/>
    <property type="match status" value="1"/>
</dbReference>
<dbReference type="InterPro" id="IPR013849">
    <property type="entry name" value="DNA_helicase_Holl-junc_RuvA_I"/>
</dbReference>
<comment type="subcellular location">
    <subcellularLocation>
        <location evidence="6">Cytoplasm</location>
    </subcellularLocation>
</comment>
<dbReference type="InterPro" id="IPR010994">
    <property type="entry name" value="RuvA_2-like"/>
</dbReference>
<comment type="similarity">
    <text evidence="6">Belongs to the RuvA family.</text>
</comment>
<keyword evidence="2 6" id="KW-0227">DNA damage</keyword>
<dbReference type="GO" id="GO:0016787">
    <property type="term" value="F:hydrolase activity"/>
    <property type="evidence" value="ECO:0007669"/>
    <property type="project" value="UniProtKB-KW"/>
</dbReference>
<comment type="domain">
    <text evidence="6">Has three domains with a flexible linker between the domains II and III and assumes an 'L' shape. Domain III is highly mobile and contacts RuvB.</text>
</comment>
<dbReference type="GO" id="GO:0009379">
    <property type="term" value="C:Holliday junction helicase complex"/>
    <property type="evidence" value="ECO:0007669"/>
    <property type="project" value="InterPro"/>
</dbReference>
<dbReference type="Proteomes" id="UP000256329">
    <property type="component" value="Unassembled WGS sequence"/>
</dbReference>
<dbReference type="Gene3D" id="1.10.150.20">
    <property type="entry name" value="5' to 3' exonuclease, C-terminal subdomain"/>
    <property type="match status" value="1"/>
</dbReference>
<comment type="caution">
    <text evidence="8">The sequence shown here is derived from an EMBL/GenBank/DDBJ whole genome shotgun (WGS) entry which is preliminary data.</text>
</comment>
<keyword evidence="8" id="KW-0378">Hydrolase</keyword>
<dbReference type="Pfam" id="PF07499">
    <property type="entry name" value="RuvA_C"/>
    <property type="match status" value="1"/>
</dbReference>
<feature type="region of interest" description="Domain I" evidence="6">
    <location>
        <begin position="28"/>
        <end position="91"/>
    </location>
</feature>
<evidence type="ECO:0000259" key="7">
    <source>
        <dbReference type="SMART" id="SM00278"/>
    </source>
</evidence>
<evidence type="ECO:0000313" key="8">
    <source>
        <dbReference type="EMBL" id="RDV82550.1"/>
    </source>
</evidence>
<dbReference type="Gene3D" id="2.40.50.140">
    <property type="entry name" value="Nucleic acid-binding proteins"/>
    <property type="match status" value="1"/>
</dbReference>
<reference evidence="8 9" key="1">
    <citation type="submission" date="2018-08" db="EMBL/GenBank/DDBJ databases">
        <title>Form III RuBisCO-mediated autotrophy in Thermodesulfobium bacteria.</title>
        <authorList>
            <person name="Toshchakov S.V."/>
            <person name="Kublanov I.V."/>
            <person name="Frolov E."/>
            <person name="Bonch-Osmolovskaya E.A."/>
            <person name="Tourova T.P."/>
            <person name="Chernych N.A."/>
            <person name="Lebedinsky A.V."/>
        </authorList>
    </citation>
    <scope>NUCLEOTIDE SEQUENCE [LARGE SCALE GENOMIC DNA]</scope>
    <source>
        <strain evidence="8 9">SR</strain>
    </source>
</reference>
<evidence type="ECO:0000256" key="6">
    <source>
        <dbReference type="HAMAP-Rule" id="MF_00031"/>
    </source>
</evidence>